<comment type="pathway">
    <text evidence="2 8">Carbohydrate degradation; glycolysis; pyruvate from D-glyceraldehyde 3-phosphate: step 3/5.</text>
</comment>
<keyword evidence="7 8" id="KW-0413">Isomerase</keyword>
<dbReference type="EMBL" id="CAWVOK010000029">
    <property type="protein sequence ID" value="CAK8163411.1"/>
    <property type="molecule type" value="Genomic_DNA"/>
</dbReference>
<comment type="caution">
    <text evidence="12">The sequence shown here is derived from an EMBL/GenBank/DDBJ whole genome shotgun (WGS) entry which is preliminary data.</text>
</comment>
<feature type="binding site" evidence="8">
    <location>
        <position position="184"/>
    </location>
    <ligand>
        <name>substrate</name>
    </ligand>
</feature>
<feature type="binding site" evidence="8">
    <location>
        <position position="123"/>
    </location>
    <ligand>
        <name>substrate</name>
    </ligand>
</feature>
<dbReference type="Gene3D" id="3.40.1450.10">
    <property type="entry name" value="BPG-independent phosphoglycerate mutase, domain B"/>
    <property type="match status" value="1"/>
</dbReference>
<evidence type="ECO:0000256" key="2">
    <source>
        <dbReference type="ARBA" id="ARBA00004798"/>
    </source>
</evidence>
<dbReference type="Pfam" id="PF06415">
    <property type="entry name" value="iPGM_N"/>
    <property type="match status" value="1"/>
</dbReference>
<keyword evidence="5 8" id="KW-0324">Glycolysis</keyword>
<feature type="domain" description="BPG-independent PGAM N-terminal" evidence="11">
    <location>
        <begin position="82"/>
        <end position="289"/>
    </location>
</feature>
<feature type="binding site" evidence="8">
    <location>
        <position position="433"/>
    </location>
    <ligand>
        <name>Mn(2+)</name>
        <dbReference type="ChEBI" id="CHEBI:29035"/>
        <label>2</label>
    </ligand>
</feature>
<dbReference type="Proteomes" id="UP001314181">
    <property type="component" value="Unassembled WGS sequence"/>
</dbReference>
<evidence type="ECO:0000256" key="3">
    <source>
        <dbReference type="ARBA" id="ARBA00008819"/>
    </source>
</evidence>
<evidence type="ECO:0000256" key="8">
    <source>
        <dbReference type="HAMAP-Rule" id="MF_01038"/>
    </source>
</evidence>
<proteinExistence type="inferred from homology"/>
<dbReference type="NCBIfam" id="TIGR01307">
    <property type="entry name" value="pgm_bpd_ind"/>
    <property type="match status" value="1"/>
</dbReference>
<evidence type="ECO:0000256" key="7">
    <source>
        <dbReference type="ARBA" id="ARBA00023235"/>
    </source>
</evidence>
<evidence type="ECO:0000256" key="4">
    <source>
        <dbReference type="ARBA" id="ARBA00022723"/>
    </source>
</evidence>
<feature type="binding site" evidence="8">
    <location>
        <position position="434"/>
    </location>
    <ligand>
        <name>Mn(2+)</name>
        <dbReference type="ChEBI" id="CHEBI:29035"/>
        <label>2</label>
    </ligand>
</feature>
<comment type="catalytic activity">
    <reaction evidence="1 8">
        <text>(2R)-2-phosphoglycerate = (2R)-3-phosphoglycerate</text>
        <dbReference type="Rhea" id="RHEA:15901"/>
        <dbReference type="ChEBI" id="CHEBI:58272"/>
        <dbReference type="ChEBI" id="CHEBI:58289"/>
        <dbReference type="EC" id="5.4.2.12"/>
    </reaction>
</comment>
<dbReference type="InterPro" id="IPR017850">
    <property type="entry name" value="Alkaline_phosphatase_core_sf"/>
</dbReference>
<feature type="binding site" evidence="8">
    <location>
        <position position="62"/>
    </location>
    <ligand>
        <name>Mn(2+)</name>
        <dbReference type="ChEBI" id="CHEBI:29035"/>
        <label>2</label>
    </ligand>
</feature>
<keyword evidence="4 8" id="KW-0479">Metal-binding</keyword>
<feature type="binding site" evidence="8">
    <location>
        <begin position="255"/>
        <end position="258"/>
    </location>
    <ligand>
        <name>substrate</name>
    </ligand>
</feature>
<dbReference type="HAMAP" id="MF_01038">
    <property type="entry name" value="GpmI"/>
    <property type="match status" value="1"/>
</dbReference>
<evidence type="ECO:0000313" key="12">
    <source>
        <dbReference type="EMBL" id="CAK8163411.1"/>
    </source>
</evidence>
<feature type="binding site" evidence="8">
    <location>
        <position position="396"/>
    </location>
    <ligand>
        <name>Mn(2+)</name>
        <dbReference type="ChEBI" id="CHEBI:29035"/>
        <label>1</label>
    </ligand>
</feature>
<dbReference type="PANTHER" id="PTHR31637">
    <property type="entry name" value="2,3-BISPHOSPHOGLYCERATE-INDEPENDENT PHOSPHOGLYCERATE MUTASE"/>
    <property type="match status" value="1"/>
</dbReference>
<dbReference type="InterPro" id="IPR011258">
    <property type="entry name" value="BPG-indep_PGM_N"/>
</dbReference>
<keyword evidence="13" id="KW-1185">Reference proteome</keyword>
<evidence type="ECO:0000259" key="11">
    <source>
        <dbReference type="Pfam" id="PF06415"/>
    </source>
</evidence>
<feature type="domain" description="Metalloenzyme" evidence="10">
    <location>
        <begin position="1"/>
        <end position="489"/>
    </location>
</feature>
<evidence type="ECO:0000313" key="13">
    <source>
        <dbReference type="Proteomes" id="UP001314181"/>
    </source>
</evidence>
<reference evidence="12 13" key="1">
    <citation type="submission" date="2024-01" db="EMBL/GenBank/DDBJ databases">
        <authorList>
            <person name="Kunselman E."/>
        </authorList>
    </citation>
    <scope>NUCLEOTIDE SEQUENCE [LARGE SCALE GENOMIC DNA]</scope>
    <source>
        <strain evidence="12">2 abalone samples</strain>
    </source>
</reference>
<feature type="active site" description="Phosphoserine intermediate" evidence="8">
    <location>
        <position position="62"/>
    </location>
</feature>
<feature type="binding site" evidence="8">
    <location>
        <position position="392"/>
    </location>
    <ligand>
        <name>Mn(2+)</name>
        <dbReference type="ChEBI" id="CHEBI:29035"/>
        <label>1</label>
    </ligand>
</feature>
<dbReference type="Gene3D" id="3.40.720.10">
    <property type="entry name" value="Alkaline Phosphatase, subunit A"/>
    <property type="match status" value="1"/>
</dbReference>
<comment type="subunit">
    <text evidence="8">Monomer.</text>
</comment>
<gene>
    <name evidence="8 12" type="primary">gpmI</name>
    <name evidence="12" type="ORF">CAXC1_30013</name>
</gene>
<evidence type="ECO:0000256" key="9">
    <source>
        <dbReference type="NCBIfam" id="TIGR01307"/>
    </source>
</evidence>
<protein>
    <recommendedName>
        <fullName evidence="8 9">2,3-bisphosphoglycerate-independent phosphoglycerate mutase</fullName>
        <shortName evidence="8">BPG-independent PGAM</shortName>
        <shortName evidence="8">Phosphoglyceromutase</shortName>
        <shortName evidence="8">iPGM</shortName>
        <ecNumber evidence="8 9">5.4.2.12</ecNumber>
    </recommendedName>
</protein>
<evidence type="ECO:0000256" key="6">
    <source>
        <dbReference type="ARBA" id="ARBA00023211"/>
    </source>
</evidence>
<dbReference type="InterPro" id="IPR036646">
    <property type="entry name" value="PGAM_B_sf"/>
</dbReference>
<comment type="function">
    <text evidence="8">Catalyzes the interconversion of 2-phosphoglycerate and 3-phosphoglycerate.</text>
</comment>
<feature type="binding site" evidence="8">
    <location>
        <position position="327"/>
    </location>
    <ligand>
        <name>substrate</name>
    </ligand>
</feature>
<sequence>MKVILCILDGWGHSLEVENNAIRQASLKYNLFWDSLLQSTPWSLLNASGEAVGLSNGFPGNSEVGHITIGSGRVVKQSLCRINDAIVSGMLKNNQNLLNLISVIAKDGGDLHLMGLLSSGGVHSLLNHIIYLAKFSSENNLRVKLHLFLDGRDVPPKSAIGFLEDLNKEISDNSRIEISTISGRYYAMDRDNNWDRTKLAYNAIIKGKGRKVNNIKKMINIAYSLGITDEFITPFVVNGYTGAKKSDGMLLANFRKDRAVQLFGAMSELDFKDNLKFFDTNKSLGMMKYLSSFNAPVIFEDIMIDNVIGEVLAKNNILQFRVAETEKYNHVTSFLNGGYDIKFPGESRMMIPSPKVISYDLCPAMSAELVTDAIVKHSKNFDLTVVNYANPDMVGHTGNMSAAIQAVITVDRSLQRLVSYAAANNIAMLVTADHGNIEKIFNTASGDFVTSHTTNPVYFVPIGVKASKVSGGGLCDISPTVLHLLNIKKPSKMDGVSLLL</sequence>
<accession>A0ABP0ETS7</accession>
<dbReference type="InterPro" id="IPR005995">
    <property type="entry name" value="Pgm_bpd_ind"/>
</dbReference>
<dbReference type="Pfam" id="PF01676">
    <property type="entry name" value="Metalloenzyme"/>
    <property type="match status" value="1"/>
</dbReference>
<dbReference type="EC" id="5.4.2.12" evidence="8 9"/>
<name>A0ABP0ETS7_9RICK</name>
<comment type="similarity">
    <text evidence="3 8">Belongs to the BPG-independent phosphoglycerate mutase family.</text>
</comment>
<dbReference type="SUPFAM" id="SSF64158">
    <property type="entry name" value="2,3-Bisphosphoglycerate-independent phosphoglycerate mutase, substrate-binding domain"/>
    <property type="match status" value="1"/>
</dbReference>
<evidence type="ECO:0000256" key="1">
    <source>
        <dbReference type="ARBA" id="ARBA00000370"/>
    </source>
</evidence>
<dbReference type="GO" id="GO:0004619">
    <property type="term" value="F:phosphoglycerate mutase activity"/>
    <property type="evidence" value="ECO:0007669"/>
    <property type="project" value="UniProtKB-EC"/>
</dbReference>
<dbReference type="PIRSF" id="PIRSF001492">
    <property type="entry name" value="IPGAM"/>
    <property type="match status" value="1"/>
</dbReference>
<evidence type="ECO:0000256" key="5">
    <source>
        <dbReference type="ARBA" id="ARBA00023152"/>
    </source>
</evidence>
<keyword evidence="6 8" id="KW-0464">Manganese</keyword>
<dbReference type="InterPro" id="IPR006124">
    <property type="entry name" value="Metalloenzyme"/>
</dbReference>
<organism evidence="12 13">
    <name type="scientific">Candidatus Xenohaliotis californiensis</name>
    <dbReference type="NCBI Taxonomy" id="84677"/>
    <lineage>
        <taxon>Bacteria</taxon>
        <taxon>Pseudomonadati</taxon>
        <taxon>Pseudomonadota</taxon>
        <taxon>Alphaproteobacteria</taxon>
        <taxon>Rickettsiales</taxon>
        <taxon>Anaplasmataceae</taxon>
        <taxon>Candidatus Xenohaliotis</taxon>
    </lineage>
</organism>
<dbReference type="CDD" id="cd16010">
    <property type="entry name" value="iPGM"/>
    <property type="match status" value="1"/>
</dbReference>
<evidence type="ECO:0000259" key="10">
    <source>
        <dbReference type="Pfam" id="PF01676"/>
    </source>
</evidence>
<feature type="binding site" evidence="8">
    <location>
        <begin position="152"/>
        <end position="153"/>
    </location>
    <ligand>
        <name>substrate</name>
    </ligand>
</feature>
<feature type="binding site" evidence="8">
    <location>
        <position position="190"/>
    </location>
    <ligand>
        <name>substrate</name>
    </ligand>
</feature>
<dbReference type="PANTHER" id="PTHR31637:SF0">
    <property type="entry name" value="2,3-BISPHOSPHOGLYCERATE-INDEPENDENT PHOSPHOGLYCERATE MUTASE"/>
    <property type="match status" value="1"/>
</dbReference>
<feature type="binding site" evidence="8">
    <location>
        <position position="9"/>
    </location>
    <ligand>
        <name>Mn(2+)</name>
        <dbReference type="ChEBI" id="CHEBI:29035"/>
        <label>2</label>
    </ligand>
</feature>
<feature type="binding site" evidence="8">
    <location>
        <position position="452"/>
    </location>
    <ligand>
        <name>Mn(2+)</name>
        <dbReference type="ChEBI" id="CHEBI:29035"/>
        <label>1</label>
    </ligand>
</feature>
<dbReference type="SUPFAM" id="SSF53649">
    <property type="entry name" value="Alkaline phosphatase-like"/>
    <property type="match status" value="1"/>
</dbReference>
<comment type="cofactor">
    <cofactor evidence="8">
        <name>Mn(2+)</name>
        <dbReference type="ChEBI" id="CHEBI:29035"/>
    </cofactor>
    <text evidence="8">Binds 2 manganese ions per subunit.</text>
</comment>
<dbReference type="RefSeq" id="WP_338364601.1">
    <property type="nucleotide sequence ID" value="NZ_CAWVOK010000029.1"/>
</dbReference>